<dbReference type="Proteomes" id="UP000230553">
    <property type="component" value="Unassembled WGS sequence"/>
</dbReference>
<evidence type="ECO:0000256" key="1">
    <source>
        <dbReference type="SAM" id="Phobius"/>
    </source>
</evidence>
<feature type="transmembrane region" description="Helical" evidence="1">
    <location>
        <begin position="12"/>
        <end position="44"/>
    </location>
</feature>
<evidence type="ECO:0000313" key="2">
    <source>
        <dbReference type="EMBL" id="PIZ44976.1"/>
    </source>
</evidence>
<reference evidence="3" key="1">
    <citation type="submission" date="2017-09" db="EMBL/GenBank/DDBJ databases">
        <title>Depth-based differentiation of microbial function through sediment-hosted aquifers and enrichment of novel symbionts in the deep terrestrial subsurface.</title>
        <authorList>
            <person name="Probst A.J."/>
            <person name="Ladd B."/>
            <person name="Jarett J.K."/>
            <person name="Geller-Mcgrath D.E."/>
            <person name="Sieber C.M.K."/>
            <person name="Emerson J.B."/>
            <person name="Anantharaman K."/>
            <person name="Thomas B.C."/>
            <person name="Malmstrom R."/>
            <person name="Stieglmeier M."/>
            <person name="Klingl A."/>
            <person name="Woyke T."/>
            <person name="Ryan C.M."/>
            <person name="Banfield J.F."/>
        </authorList>
    </citation>
    <scope>NUCLEOTIDE SEQUENCE [LARGE SCALE GENOMIC DNA]</scope>
</reference>
<dbReference type="AlphaFoldDB" id="A0A2M7TG28"/>
<proteinExistence type="predicted"/>
<keyword evidence="1" id="KW-0812">Transmembrane</keyword>
<name>A0A2M7TG28_9BACT</name>
<protein>
    <submittedName>
        <fullName evidence="2">Uncharacterized protein</fullName>
    </submittedName>
</protein>
<organism evidence="2 3">
    <name type="scientific">Candidatus Wolfebacteria bacterium CG_4_10_14_0_2_um_filter_39_18</name>
    <dbReference type="NCBI Taxonomy" id="1975061"/>
    <lineage>
        <taxon>Bacteria</taxon>
        <taxon>Candidatus Wolfeibacteriota</taxon>
    </lineage>
</organism>
<accession>A0A2M7TG28</accession>
<sequence>METIYQFFNHPFFIVFGGISATLVIFGFLLNFIFWMLGIMPLLWRLGYGRWTRKIAILANNETYNNLKKDLVDSGIFREGNINPVTDQHLSDVKNYDLLLVHYQSFTEENINTILANKKSDAGMIFYFPEFSPQDGQSIPNEIRNKISNNPNTTIVNFRGRLLNDIITTLITTSYKQ</sequence>
<gene>
    <name evidence="2" type="ORF">COY31_01350</name>
</gene>
<dbReference type="EMBL" id="PFNM01000027">
    <property type="protein sequence ID" value="PIZ44976.1"/>
    <property type="molecule type" value="Genomic_DNA"/>
</dbReference>
<keyword evidence="1" id="KW-1133">Transmembrane helix</keyword>
<comment type="caution">
    <text evidence="2">The sequence shown here is derived from an EMBL/GenBank/DDBJ whole genome shotgun (WGS) entry which is preliminary data.</text>
</comment>
<evidence type="ECO:0000313" key="3">
    <source>
        <dbReference type="Proteomes" id="UP000230553"/>
    </source>
</evidence>
<keyword evidence="1" id="KW-0472">Membrane</keyword>